<comment type="caution">
    <text evidence="1">The sequence shown here is derived from an EMBL/GenBank/DDBJ whole genome shotgun (WGS) entry which is preliminary data.</text>
</comment>
<gene>
    <name evidence="1" type="ORF">THIOM_003176</name>
</gene>
<sequence>MTEVHNVFEQQAFKIADSSSHVCTRTIIYYRFYGGDQPVMRFSQSGCESHRHWRDNPKQIMARLSIYIKKKERFL</sequence>
<proteinExistence type="predicted"/>
<accession>A0A176RZ46</accession>
<dbReference type="EMBL" id="LUTY01001893">
    <property type="protein sequence ID" value="OAD21073.1"/>
    <property type="molecule type" value="Genomic_DNA"/>
</dbReference>
<dbReference type="AlphaFoldDB" id="A0A176RZ46"/>
<evidence type="ECO:0000313" key="2">
    <source>
        <dbReference type="Proteomes" id="UP000076962"/>
    </source>
</evidence>
<dbReference type="Proteomes" id="UP000076962">
    <property type="component" value="Unassembled WGS sequence"/>
</dbReference>
<reference evidence="1 2" key="1">
    <citation type="submission" date="2016-05" db="EMBL/GenBank/DDBJ databases">
        <title>Single-cell genome of chain-forming Candidatus Thiomargarita nelsonii and comparison to other large sulfur-oxidizing bacteria.</title>
        <authorList>
            <person name="Winkel M."/>
            <person name="Salman V."/>
            <person name="Woyke T."/>
            <person name="Schulz-Vogt H."/>
            <person name="Richter M."/>
            <person name="Flood B."/>
            <person name="Bailey J."/>
            <person name="Amann R."/>
            <person name="Mussmann M."/>
        </authorList>
    </citation>
    <scope>NUCLEOTIDE SEQUENCE [LARGE SCALE GENOMIC DNA]</scope>
    <source>
        <strain evidence="1 2">THI036</strain>
    </source>
</reference>
<protein>
    <submittedName>
        <fullName evidence="1">Uncharacterized protein</fullName>
    </submittedName>
</protein>
<organism evidence="1 2">
    <name type="scientific">Candidatus Thiomargarita nelsonii</name>
    <dbReference type="NCBI Taxonomy" id="1003181"/>
    <lineage>
        <taxon>Bacteria</taxon>
        <taxon>Pseudomonadati</taxon>
        <taxon>Pseudomonadota</taxon>
        <taxon>Gammaproteobacteria</taxon>
        <taxon>Thiotrichales</taxon>
        <taxon>Thiotrichaceae</taxon>
        <taxon>Thiomargarita</taxon>
    </lineage>
</organism>
<keyword evidence="2" id="KW-1185">Reference proteome</keyword>
<evidence type="ECO:0000313" key="1">
    <source>
        <dbReference type="EMBL" id="OAD21073.1"/>
    </source>
</evidence>
<name>A0A176RZ46_9GAMM</name>